<dbReference type="AlphaFoldDB" id="A0AAD5KEB4"/>
<feature type="chain" id="PRO_5042067378" description="Type IX secretion system membrane protein PorP/SprF" evidence="1">
    <location>
        <begin position="23"/>
        <end position="333"/>
    </location>
</feature>
<keyword evidence="1" id="KW-0732">Signal</keyword>
<comment type="caution">
    <text evidence="2">The sequence shown here is derived from an EMBL/GenBank/DDBJ whole genome shotgun (WGS) entry which is preliminary data.</text>
</comment>
<evidence type="ECO:0008006" key="4">
    <source>
        <dbReference type="Google" id="ProtNLM"/>
    </source>
</evidence>
<dbReference type="Proteomes" id="UP000820818">
    <property type="component" value="Unassembled WGS sequence"/>
</dbReference>
<evidence type="ECO:0000313" key="3">
    <source>
        <dbReference type="Proteomes" id="UP000820818"/>
    </source>
</evidence>
<sequence length="333" mass="36631">MMKLKHILTLSLLLVLASSTFAQDLHYARVEDLSIWYNPSLKNTKQSDVRINYRDVRYQNLLSYRSSAVFSNITLRSNGREEMDNSGYLSLSVGLANDQSNQNILRNTSGVLGLSYAVPLTGANQYLAVSIQGSYMNSRLDLSNATFPDQFDRNGPINGATTIDPLGVGMPRNWFSSHLGASMFQTGEDQSWSLGVSVRDVTSPRIERGTGQEFTLAPTFGFQGSYEMQRGSTRYGLHGVANFKAEAFEQLLSTSISHHNKGSKLSTVKGGVAYRVRDAVIPYAEVGVGTNTIGLYYELNISGIKAAGYSRNAFEISLKKAFKGKEKGVVKEE</sequence>
<dbReference type="InterPro" id="IPR019861">
    <property type="entry name" value="PorP/SprF_Bacteroidetes"/>
</dbReference>
<dbReference type="EMBL" id="WJBH02000194">
    <property type="protein sequence ID" value="KAI9549999.1"/>
    <property type="molecule type" value="Genomic_DNA"/>
</dbReference>
<dbReference type="Pfam" id="PF11751">
    <property type="entry name" value="PorP_SprF"/>
    <property type="match status" value="1"/>
</dbReference>
<name>A0AAD5KEB4_9CRUS</name>
<evidence type="ECO:0000313" key="2">
    <source>
        <dbReference type="EMBL" id="KAI9549999.1"/>
    </source>
</evidence>
<feature type="signal peptide" evidence="1">
    <location>
        <begin position="1"/>
        <end position="22"/>
    </location>
</feature>
<organism evidence="2 3">
    <name type="scientific">Daphnia sinensis</name>
    <dbReference type="NCBI Taxonomy" id="1820382"/>
    <lineage>
        <taxon>Eukaryota</taxon>
        <taxon>Metazoa</taxon>
        <taxon>Ecdysozoa</taxon>
        <taxon>Arthropoda</taxon>
        <taxon>Crustacea</taxon>
        <taxon>Branchiopoda</taxon>
        <taxon>Diplostraca</taxon>
        <taxon>Cladocera</taxon>
        <taxon>Anomopoda</taxon>
        <taxon>Daphniidae</taxon>
        <taxon>Daphnia</taxon>
        <taxon>Daphnia similis group</taxon>
    </lineage>
</organism>
<gene>
    <name evidence="2" type="ORF">GHT06_003264</name>
</gene>
<keyword evidence="3" id="KW-1185">Reference proteome</keyword>
<accession>A0AAD5KEB4</accession>
<proteinExistence type="predicted"/>
<evidence type="ECO:0000256" key="1">
    <source>
        <dbReference type="SAM" id="SignalP"/>
    </source>
</evidence>
<reference evidence="2" key="1">
    <citation type="submission" date="2022-05" db="EMBL/GenBank/DDBJ databases">
        <title>A multi-omics perspective on studying reproductive biology in Daphnia sinensis.</title>
        <authorList>
            <person name="Jia J."/>
        </authorList>
    </citation>
    <scope>NUCLEOTIDE SEQUENCE</scope>
    <source>
        <strain evidence="2">WSL</strain>
    </source>
</reference>
<protein>
    <recommendedName>
        <fullName evidence="4">Type IX secretion system membrane protein PorP/SprF</fullName>
    </recommendedName>
</protein>